<dbReference type="PANTHER" id="PTHR13710">
    <property type="entry name" value="DNA HELICASE RECQ FAMILY MEMBER"/>
    <property type="match status" value="1"/>
</dbReference>
<evidence type="ECO:0000259" key="15">
    <source>
        <dbReference type="PROSITE" id="PS51194"/>
    </source>
</evidence>
<keyword evidence="3" id="KW-0547">Nucleotide-binding</keyword>
<evidence type="ECO:0000256" key="4">
    <source>
        <dbReference type="ARBA" id="ARBA00022801"/>
    </source>
</evidence>
<keyword evidence="4 16" id="KW-0378">Hydrolase</keyword>
<dbReference type="GO" id="GO:0016787">
    <property type="term" value="F:hydrolase activity"/>
    <property type="evidence" value="ECO:0007669"/>
    <property type="project" value="UniProtKB-KW"/>
</dbReference>
<evidence type="ECO:0000256" key="6">
    <source>
        <dbReference type="ARBA" id="ARBA00022840"/>
    </source>
</evidence>
<dbReference type="PROSITE" id="PS51192">
    <property type="entry name" value="HELICASE_ATP_BIND_1"/>
    <property type="match status" value="1"/>
</dbReference>
<dbReference type="AlphaFoldDB" id="A0A443J650"/>
<dbReference type="SMART" id="SM00487">
    <property type="entry name" value="DEXDc"/>
    <property type="match status" value="1"/>
</dbReference>
<keyword evidence="7" id="KW-0238">DNA-binding</keyword>
<dbReference type="PANTHER" id="PTHR13710:SF105">
    <property type="entry name" value="ATP-DEPENDENT DNA HELICASE Q1"/>
    <property type="match status" value="1"/>
</dbReference>
<keyword evidence="2" id="KW-0479">Metal-binding</keyword>
<dbReference type="Pfam" id="PF00270">
    <property type="entry name" value="DEAD"/>
    <property type="match status" value="1"/>
</dbReference>
<accession>A0A443J650</accession>
<evidence type="ECO:0000256" key="9">
    <source>
        <dbReference type="ARBA" id="ARBA00034617"/>
    </source>
</evidence>
<dbReference type="EMBL" id="RBZY01000072">
    <property type="protein sequence ID" value="RWR15959.1"/>
    <property type="molecule type" value="Genomic_DNA"/>
</dbReference>
<feature type="domain" description="Helicase C-terminal" evidence="15">
    <location>
        <begin position="293"/>
        <end position="450"/>
    </location>
</feature>
<evidence type="ECO:0000256" key="8">
    <source>
        <dbReference type="ARBA" id="ARBA00023235"/>
    </source>
</evidence>
<dbReference type="Pfam" id="PF00271">
    <property type="entry name" value="Helicase_C"/>
    <property type="match status" value="1"/>
</dbReference>
<name>A0A443J650_9MICO</name>
<dbReference type="GO" id="GO:0006310">
    <property type="term" value="P:DNA recombination"/>
    <property type="evidence" value="ECO:0007669"/>
    <property type="project" value="InterPro"/>
</dbReference>
<evidence type="ECO:0000256" key="5">
    <source>
        <dbReference type="ARBA" id="ARBA00022806"/>
    </source>
</evidence>
<dbReference type="PROSITE" id="PS51194">
    <property type="entry name" value="HELICASE_CTER"/>
    <property type="match status" value="1"/>
</dbReference>
<dbReference type="GO" id="GO:0005737">
    <property type="term" value="C:cytoplasm"/>
    <property type="evidence" value="ECO:0007669"/>
    <property type="project" value="TreeGrafter"/>
</dbReference>
<dbReference type="SMART" id="SM00490">
    <property type="entry name" value="HELICc"/>
    <property type="match status" value="1"/>
</dbReference>
<evidence type="ECO:0000256" key="3">
    <source>
        <dbReference type="ARBA" id="ARBA00022741"/>
    </source>
</evidence>
<dbReference type="InterPro" id="IPR011545">
    <property type="entry name" value="DEAD/DEAH_box_helicase_dom"/>
</dbReference>
<dbReference type="NCBIfam" id="TIGR00614">
    <property type="entry name" value="recQ_fam"/>
    <property type="match status" value="1"/>
</dbReference>
<dbReference type="Pfam" id="PF16124">
    <property type="entry name" value="RecQ_Zn_bind"/>
    <property type="match status" value="1"/>
</dbReference>
<dbReference type="GO" id="GO:0003677">
    <property type="term" value="F:DNA binding"/>
    <property type="evidence" value="ECO:0007669"/>
    <property type="project" value="UniProtKB-KW"/>
</dbReference>
<gene>
    <name evidence="16" type="ORF">D8Y23_14755</name>
</gene>
<dbReference type="Gene3D" id="1.10.10.10">
    <property type="entry name" value="Winged helix-like DNA-binding domain superfamily/Winged helix DNA-binding domain"/>
    <property type="match status" value="1"/>
</dbReference>
<keyword evidence="6" id="KW-0067">ATP-binding</keyword>
<dbReference type="InterPro" id="IPR027417">
    <property type="entry name" value="P-loop_NTPase"/>
</dbReference>
<evidence type="ECO:0000259" key="14">
    <source>
        <dbReference type="PROSITE" id="PS51192"/>
    </source>
</evidence>
<protein>
    <recommendedName>
        <fullName evidence="11">ATP-dependent DNA helicase RecQ</fullName>
        <ecNumber evidence="10">5.6.2.4</ecNumber>
    </recommendedName>
    <alternativeName>
        <fullName evidence="12">DNA 3'-5' helicase RecQ</fullName>
    </alternativeName>
</protein>
<dbReference type="GO" id="GO:0046872">
    <property type="term" value="F:metal ion binding"/>
    <property type="evidence" value="ECO:0007669"/>
    <property type="project" value="UniProtKB-KW"/>
</dbReference>
<dbReference type="CDD" id="cd17920">
    <property type="entry name" value="DEXHc_RecQ"/>
    <property type="match status" value="1"/>
</dbReference>
<dbReference type="InterPro" id="IPR004589">
    <property type="entry name" value="DNA_helicase_ATP-dep_RecQ"/>
</dbReference>
<evidence type="ECO:0000256" key="13">
    <source>
        <dbReference type="SAM" id="MobiDB-lite"/>
    </source>
</evidence>
<evidence type="ECO:0000256" key="2">
    <source>
        <dbReference type="ARBA" id="ARBA00022723"/>
    </source>
</evidence>
<feature type="region of interest" description="Disordered" evidence="13">
    <location>
        <begin position="29"/>
        <end position="49"/>
    </location>
</feature>
<dbReference type="InterPro" id="IPR014001">
    <property type="entry name" value="Helicase_ATP-bd"/>
</dbReference>
<dbReference type="OrthoDB" id="9760034at2"/>
<evidence type="ECO:0000256" key="12">
    <source>
        <dbReference type="ARBA" id="ARBA00044550"/>
    </source>
</evidence>
<dbReference type="GO" id="GO:0009378">
    <property type="term" value="F:four-way junction helicase activity"/>
    <property type="evidence" value="ECO:0007669"/>
    <property type="project" value="TreeGrafter"/>
</dbReference>
<keyword evidence="8" id="KW-0413">Isomerase</keyword>
<evidence type="ECO:0000256" key="1">
    <source>
        <dbReference type="ARBA" id="ARBA00005446"/>
    </source>
</evidence>
<feature type="domain" description="Helicase ATP-binding" evidence="14">
    <location>
        <begin position="99"/>
        <end position="269"/>
    </location>
</feature>
<dbReference type="Proteomes" id="UP000285970">
    <property type="component" value="Unassembled WGS sequence"/>
</dbReference>
<dbReference type="Gene3D" id="3.40.50.300">
    <property type="entry name" value="P-loop containing nucleotide triphosphate hydrolases"/>
    <property type="match status" value="2"/>
</dbReference>
<dbReference type="GO" id="GO:0005524">
    <property type="term" value="F:ATP binding"/>
    <property type="evidence" value="ECO:0007669"/>
    <property type="project" value="UniProtKB-KW"/>
</dbReference>
<dbReference type="GO" id="GO:0006281">
    <property type="term" value="P:DNA repair"/>
    <property type="evidence" value="ECO:0007669"/>
    <property type="project" value="TreeGrafter"/>
</dbReference>
<dbReference type="SUPFAM" id="SSF52540">
    <property type="entry name" value="P-loop containing nucleoside triphosphate hydrolases"/>
    <property type="match status" value="1"/>
</dbReference>
<dbReference type="InterPro" id="IPR032284">
    <property type="entry name" value="RecQ_Zn-bd"/>
</dbReference>
<evidence type="ECO:0000256" key="10">
    <source>
        <dbReference type="ARBA" id="ARBA00034808"/>
    </source>
</evidence>
<reference evidence="16 17" key="1">
    <citation type="journal article" date="2018" name="Front. Microbiol.">
        <title>Novel Insights Into Bacterial Dimethylsulfoniopropionate Catabolism in the East China Sea.</title>
        <authorList>
            <person name="Liu J."/>
            <person name="Liu J."/>
            <person name="Zhang S.H."/>
            <person name="Liang J."/>
            <person name="Lin H."/>
            <person name="Song D."/>
            <person name="Yang G.P."/>
            <person name="Todd J.D."/>
            <person name="Zhang X.H."/>
        </authorList>
    </citation>
    <scope>NUCLEOTIDE SEQUENCE [LARGE SCALE GENOMIC DNA]</scope>
    <source>
        <strain evidence="16 17">ZYFD042</strain>
    </source>
</reference>
<evidence type="ECO:0000313" key="16">
    <source>
        <dbReference type="EMBL" id="RWR15959.1"/>
    </source>
</evidence>
<keyword evidence="5 16" id="KW-0347">Helicase</keyword>
<comment type="caution">
    <text evidence="16">The sequence shown here is derived from an EMBL/GenBank/DDBJ whole genome shotgun (WGS) entry which is preliminary data.</text>
</comment>
<dbReference type="GO" id="GO:0005694">
    <property type="term" value="C:chromosome"/>
    <property type="evidence" value="ECO:0007669"/>
    <property type="project" value="TreeGrafter"/>
</dbReference>
<organism evidence="16 17">
    <name type="scientific">Microbacterium enclense</name>
    <dbReference type="NCBI Taxonomy" id="993073"/>
    <lineage>
        <taxon>Bacteria</taxon>
        <taxon>Bacillati</taxon>
        <taxon>Actinomycetota</taxon>
        <taxon>Actinomycetes</taxon>
        <taxon>Micrococcales</taxon>
        <taxon>Microbacteriaceae</taxon>
        <taxon>Microbacterium</taxon>
    </lineage>
</organism>
<evidence type="ECO:0000313" key="17">
    <source>
        <dbReference type="Proteomes" id="UP000285970"/>
    </source>
</evidence>
<dbReference type="InterPro" id="IPR036388">
    <property type="entry name" value="WH-like_DNA-bd_sf"/>
</dbReference>
<feature type="compositionally biased region" description="Basic residues" evidence="13">
    <location>
        <begin position="40"/>
        <end position="49"/>
    </location>
</feature>
<evidence type="ECO:0000256" key="11">
    <source>
        <dbReference type="ARBA" id="ARBA00044535"/>
    </source>
</evidence>
<comment type="similarity">
    <text evidence="1">Belongs to the helicase family. RecQ subfamily.</text>
</comment>
<proteinExistence type="inferred from homology"/>
<dbReference type="EC" id="5.6.2.4" evidence="10"/>
<sequence length="618" mass="66603">MPSPRNAIHHEKRVRTPFLVANRVYRGHYSGGRRRDDRHSSHRAALRNPRLRRRSVACAGVLPQERGHVNAPATAEQSARTAREVFGWDALLPGQAEAIDAVVGGRDTLVVFPTGAGKSAVYQIAGCELGGVTVVISPLLALQRDQIASIDAAPDAPAAVALNSRTGAKARTAAWAAIESGEAVYAFLAPEQLSKPEVFDRLKRADVRLVVVDEAHCVSAWGFDFRPEYARIGDAVEALGHPPVLALTATASGPVRDDIVASLGMRDPHLEVRGMDRPEIHMSVRRHETDADKRRAVLEDVRDADGPTLLYVATRKETDAYAAELADGGLRAAPYHGGMAQKRRDEVHAAWSAGEIDVVVATSAFGMGVDKSDVRWVIHADVTESLDAYAQEIGRAARDGQPARAVLHYRAEDFSLRSFFAGGHSRRPDIAGVWDALRRSEAPLRAKDIADESGRSARAIGRVLTQLVACELAESGPEGISAASDAPAGDVVAAVRERDDAEERIRASRIEIMRGYAETVRCRRRALLEYFGVEAPEHCGTCDRCDAADAAPVTAADAGAAEADDLHVDSVVDHHEWGTGTVMAVEADRLTVFFPDHGYKVLARAAFDRGILELGDAA</sequence>
<comment type="catalytic activity">
    <reaction evidence="9">
        <text>Couples ATP hydrolysis with the unwinding of duplex DNA by translocating in the 3'-5' direction.</text>
        <dbReference type="EC" id="5.6.2.4"/>
    </reaction>
</comment>
<dbReference type="GO" id="GO:0043138">
    <property type="term" value="F:3'-5' DNA helicase activity"/>
    <property type="evidence" value="ECO:0007669"/>
    <property type="project" value="UniProtKB-EC"/>
</dbReference>
<evidence type="ECO:0000256" key="7">
    <source>
        <dbReference type="ARBA" id="ARBA00023125"/>
    </source>
</evidence>
<dbReference type="InterPro" id="IPR001650">
    <property type="entry name" value="Helicase_C-like"/>
</dbReference>